<evidence type="ECO:0000256" key="2">
    <source>
        <dbReference type="SAM" id="MobiDB-lite"/>
    </source>
</evidence>
<feature type="compositionally biased region" description="Basic residues" evidence="2">
    <location>
        <begin position="814"/>
        <end position="829"/>
    </location>
</feature>
<dbReference type="OrthoDB" id="5832575at2759"/>
<dbReference type="RefSeq" id="XP_022331434.1">
    <property type="nucleotide sequence ID" value="XM_022475726.1"/>
</dbReference>
<evidence type="ECO:0000256" key="1">
    <source>
        <dbReference type="SAM" id="Coils"/>
    </source>
</evidence>
<protein>
    <submittedName>
        <fullName evidence="4">Coiled-coil domain-containing protein 170-like isoform X1</fullName>
    </submittedName>
</protein>
<proteinExistence type="predicted"/>
<evidence type="ECO:0000313" key="3">
    <source>
        <dbReference type="Proteomes" id="UP000694844"/>
    </source>
</evidence>
<dbReference type="PANTHER" id="PTHR18863">
    <property type="entry name" value="TSEC-2-RELATED"/>
    <property type="match status" value="1"/>
</dbReference>
<sequence length="843" mass="97871">MASYLRDGDRNGLPSIRKHGFLDTQPSPRRITTIENEFIHRVGTTSPAARMMASESSILHPRPSSPNRRQMTEILMQEQIRLLREENQKKESLIQQLSGMDAVPKVHIRSSIDTLKHDTIYLGDRHAVETARSELAALQVKNDKLMIQIRENEAHLESKEVKIRELKSLYETSKENEAKLTTMLESYRQQILELESKAGSYETVVGRSEFTVSELQRQIRDSNDKILELESRIRKHLEERERAEMSHHTVEKKYTEVISQLSSIISVDEMSSATFTVEEIIRKMTDLVQENALLKGKIVTLNETVNSTELESKASRETIMRLVSEVGKEQKVATRFTSEIDNLRLERDTALTEKRNFEREMTMMKERLDANQRALEAARAELDLKQSRLSSLDREYRVNSEDIRKVHTEAHLFREQVASILSTVDERCDISSDFILNRIKTILQDNRELVIKVDSLEERIKTLTEQLETQYELHKTAAHRARKAENNLMSYEERLRSAEGELAAGDVLRDEFKTDKEKYLRALQRLGEKMKMDRISIDLGLDMTIDALISRAEQLVKLEQDTIVDKSTHIYNLQRKVKSLKEQLESKDLHLDLLRKKMTSLEEKLLGKSEIAKERDIETFKIRKLEKLIEKFKMQITDLKHENTNLKAQLLGSSEIQMRTMEQRKEIEELVAQVDELENVRKKQAHKIKHLKDEVELTSQQTQEKRLVSDNAVQALSSELRTSKNALNAIQNREKQLLDFRNVVARMLGLDINTLAVPDYEIISRLEKLIQAHHTHTFTTLSMEEALADMEDGFLSGYEDYRQTMGNTQASNYRRSRERVKRKAARARARSLSPTRKVDPRVY</sequence>
<accession>A0A8B8DV88</accession>
<feature type="coiled-coil region" evidence="1">
    <location>
        <begin position="577"/>
        <end position="733"/>
    </location>
</feature>
<feature type="coiled-coil region" evidence="1">
    <location>
        <begin position="340"/>
        <end position="395"/>
    </location>
</feature>
<reference evidence="4" key="1">
    <citation type="submission" date="2025-08" db="UniProtKB">
        <authorList>
            <consortium name="RefSeq"/>
        </authorList>
    </citation>
    <scope>IDENTIFICATION</scope>
    <source>
        <tissue evidence="4">Whole sample</tissue>
    </source>
</reference>
<keyword evidence="3" id="KW-1185">Reference proteome</keyword>
<feature type="region of interest" description="Disordered" evidence="2">
    <location>
        <begin position="806"/>
        <end position="843"/>
    </location>
</feature>
<dbReference type="Proteomes" id="UP000694844">
    <property type="component" value="Chromosome 4"/>
</dbReference>
<feature type="region of interest" description="Disordered" evidence="2">
    <location>
        <begin position="1"/>
        <end position="27"/>
    </location>
</feature>
<feature type="coiled-coil region" evidence="1">
    <location>
        <begin position="439"/>
        <end position="529"/>
    </location>
</feature>
<dbReference type="KEGG" id="cvn:111129374"/>
<keyword evidence="1" id="KW-0175">Coiled coil</keyword>
<organism evidence="3 4">
    <name type="scientific">Crassostrea virginica</name>
    <name type="common">Eastern oyster</name>
    <dbReference type="NCBI Taxonomy" id="6565"/>
    <lineage>
        <taxon>Eukaryota</taxon>
        <taxon>Metazoa</taxon>
        <taxon>Spiralia</taxon>
        <taxon>Lophotrochozoa</taxon>
        <taxon>Mollusca</taxon>
        <taxon>Bivalvia</taxon>
        <taxon>Autobranchia</taxon>
        <taxon>Pteriomorphia</taxon>
        <taxon>Ostreida</taxon>
        <taxon>Ostreoidea</taxon>
        <taxon>Ostreidae</taxon>
        <taxon>Crassostrea</taxon>
    </lineage>
</organism>
<dbReference type="PANTHER" id="PTHR18863:SF6">
    <property type="entry name" value="COILED-COIL DOMAIN-CONTAINING PROTEIN 170"/>
    <property type="match status" value="1"/>
</dbReference>
<gene>
    <name evidence="4" type="primary">LOC111129374</name>
</gene>
<feature type="compositionally biased region" description="Basic and acidic residues" evidence="2">
    <location>
        <begin position="1"/>
        <end position="10"/>
    </location>
</feature>
<dbReference type="InterPro" id="IPR039139">
    <property type="entry name" value="CCDC170-like"/>
</dbReference>
<feature type="coiled-coil region" evidence="1">
    <location>
        <begin position="128"/>
        <end position="246"/>
    </location>
</feature>
<dbReference type="GeneID" id="111129374"/>
<evidence type="ECO:0000313" key="4">
    <source>
        <dbReference type="RefSeq" id="XP_022331434.1"/>
    </source>
</evidence>
<dbReference type="AlphaFoldDB" id="A0A8B8DV88"/>
<name>A0A8B8DV88_CRAVI</name>